<dbReference type="PANTHER" id="PTHR12147:SF26">
    <property type="entry name" value="PEPTIDASE M28 DOMAIN-CONTAINING PROTEIN"/>
    <property type="match status" value="1"/>
</dbReference>
<evidence type="ECO:0000313" key="4">
    <source>
        <dbReference type="Proteomes" id="UP000317839"/>
    </source>
</evidence>
<feature type="signal peptide" evidence="1">
    <location>
        <begin position="1"/>
        <end position="20"/>
    </location>
</feature>
<comment type="caution">
    <text evidence="3">The sequence shown here is derived from an EMBL/GenBank/DDBJ whole genome shotgun (WGS) entry which is preliminary data.</text>
</comment>
<dbReference type="GO" id="GO:0008235">
    <property type="term" value="F:metalloexopeptidase activity"/>
    <property type="evidence" value="ECO:0007669"/>
    <property type="project" value="InterPro"/>
</dbReference>
<dbReference type="Pfam" id="PF04389">
    <property type="entry name" value="Peptidase_M28"/>
    <property type="match status" value="1"/>
</dbReference>
<feature type="chain" id="PRO_5022157425" evidence="1">
    <location>
        <begin position="21"/>
        <end position="434"/>
    </location>
</feature>
<dbReference type="EMBL" id="VIKR01000001">
    <property type="protein sequence ID" value="TQV76546.1"/>
    <property type="molecule type" value="Genomic_DNA"/>
</dbReference>
<keyword evidence="1" id="KW-0732">Signal</keyword>
<evidence type="ECO:0000313" key="3">
    <source>
        <dbReference type="EMBL" id="TQV76546.1"/>
    </source>
</evidence>
<dbReference type="AlphaFoldDB" id="A0A545TH87"/>
<accession>A0A545TH87</accession>
<keyword evidence="3" id="KW-0378">Hydrolase</keyword>
<dbReference type="InterPro" id="IPR007484">
    <property type="entry name" value="Peptidase_M28"/>
</dbReference>
<evidence type="ECO:0000259" key="2">
    <source>
        <dbReference type="Pfam" id="PF04389"/>
    </source>
</evidence>
<dbReference type="RefSeq" id="WP_142887906.1">
    <property type="nucleotide sequence ID" value="NZ_VIKR01000001.1"/>
</dbReference>
<dbReference type="InterPro" id="IPR045175">
    <property type="entry name" value="M28_fam"/>
</dbReference>
<dbReference type="Proteomes" id="UP000317839">
    <property type="component" value="Unassembled WGS sequence"/>
</dbReference>
<dbReference type="PANTHER" id="PTHR12147">
    <property type="entry name" value="METALLOPEPTIDASE M28 FAMILY MEMBER"/>
    <property type="match status" value="1"/>
</dbReference>
<dbReference type="GO" id="GO:0006508">
    <property type="term" value="P:proteolysis"/>
    <property type="evidence" value="ECO:0007669"/>
    <property type="project" value="InterPro"/>
</dbReference>
<dbReference type="Gene3D" id="3.40.630.10">
    <property type="entry name" value="Zn peptidases"/>
    <property type="match status" value="2"/>
</dbReference>
<proteinExistence type="predicted"/>
<dbReference type="SUPFAM" id="SSF53187">
    <property type="entry name" value="Zn-dependent exopeptidases"/>
    <property type="match status" value="1"/>
</dbReference>
<feature type="domain" description="Peptidase M28" evidence="2">
    <location>
        <begin position="207"/>
        <end position="407"/>
    </location>
</feature>
<protein>
    <submittedName>
        <fullName evidence="3">M20/M25/M40 family metallo-hydrolase</fullName>
    </submittedName>
</protein>
<gene>
    <name evidence="3" type="ORF">FLL45_00860</name>
</gene>
<evidence type="ECO:0000256" key="1">
    <source>
        <dbReference type="SAM" id="SignalP"/>
    </source>
</evidence>
<dbReference type="OrthoDB" id="9778250at2"/>
<keyword evidence="4" id="KW-1185">Reference proteome</keyword>
<sequence length="434" mass="48117">MQKLILAFALAIIVIPNTLASALNFEQVSKDVHFLADDKLMGRATYTKQIDIAADYIANRFQSIGLQPLDEKKGFKQSFEIFGITVDSVKLQLNGASVSAKSLIALTSHQKLNWNSDSTFETVMIDKQQDFRKAMTAVNQKQSDVLVLIDPSHQAMFARYQSFFSRQQSKFNINQGPSALLVLTDTKKVESLNLSLTTKVETKKLANVVGVLPGKSHNEEYVLFSAHYDHVGTKLDLQGDKIFNGADDNASGTTAVINLAQYYAAKRSNERTLIFVAFTAEEIGGFGSKYFAKQVAPEKIKAMINIEMIGKPSKFGEGQLWMTGYERSNLAELLNQSYGSEKIKADPYPDENLFYRSDNATLAKLGVPAHSFSSSQIDIDKHYHQVTDEVDTLDLNSMFQVIQTLAKASQGLVDGSLTPTRVDTSQVRPNGSFY</sequence>
<reference evidence="3 4" key="1">
    <citation type="submission" date="2019-06" db="EMBL/GenBank/DDBJ databases">
        <title>Draft genome of Aliikangiella marina GYP-15.</title>
        <authorList>
            <person name="Wang G."/>
        </authorList>
    </citation>
    <scope>NUCLEOTIDE SEQUENCE [LARGE SCALE GENOMIC DNA]</scope>
    <source>
        <strain evidence="3 4">GYP-15</strain>
    </source>
</reference>
<organism evidence="3 4">
    <name type="scientific">Aliikangiella marina</name>
    <dbReference type="NCBI Taxonomy" id="1712262"/>
    <lineage>
        <taxon>Bacteria</taxon>
        <taxon>Pseudomonadati</taxon>
        <taxon>Pseudomonadota</taxon>
        <taxon>Gammaproteobacteria</taxon>
        <taxon>Oceanospirillales</taxon>
        <taxon>Pleioneaceae</taxon>
        <taxon>Aliikangiella</taxon>
    </lineage>
</organism>
<name>A0A545TH87_9GAMM</name>